<dbReference type="PANTHER" id="PTHR43460">
    <property type="entry name" value="METHYLTRANSFERASE"/>
    <property type="match status" value="1"/>
</dbReference>
<name>A0A101JPV6_9ACTN</name>
<dbReference type="AlphaFoldDB" id="A0A101JPV6"/>
<dbReference type="SUPFAM" id="SSF53335">
    <property type="entry name" value="S-adenosyl-L-methionine-dependent methyltransferases"/>
    <property type="match status" value="1"/>
</dbReference>
<dbReference type="OrthoDB" id="9795864at2"/>
<organism evidence="2 3">
    <name type="scientific">Actinoplanes awajinensis subsp. mycoplanecinus</name>
    <dbReference type="NCBI Taxonomy" id="135947"/>
    <lineage>
        <taxon>Bacteria</taxon>
        <taxon>Bacillati</taxon>
        <taxon>Actinomycetota</taxon>
        <taxon>Actinomycetes</taxon>
        <taxon>Micromonosporales</taxon>
        <taxon>Micromonosporaceae</taxon>
        <taxon>Actinoplanes</taxon>
    </lineage>
</organism>
<keyword evidence="2" id="KW-0489">Methyltransferase</keyword>
<dbReference type="InterPro" id="IPR052939">
    <property type="entry name" value="23S_rRNA_MeTrnsfrase_RlmA"/>
</dbReference>
<dbReference type="GO" id="GO:0032259">
    <property type="term" value="P:methylation"/>
    <property type="evidence" value="ECO:0007669"/>
    <property type="project" value="UniProtKB-KW"/>
</dbReference>
<accession>A0A101JPV6</accession>
<keyword evidence="3" id="KW-1185">Reference proteome</keyword>
<dbReference type="Pfam" id="PF08241">
    <property type="entry name" value="Methyltransf_11"/>
    <property type="match status" value="1"/>
</dbReference>
<dbReference type="Gene3D" id="3.40.50.150">
    <property type="entry name" value="Vaccinia Virus protein VP39"/>
    <property type="match status" value="1"/>
</dbReference>
<dbReference type="InterPro" id="IPR013216">
    <property type="entry name" value="Methyltransf_11"/>
</dbReference>
<sequence>MATFDDLVAEGESTPVDGWDFSWFAGRATEQRPVWGYARLLSTRLATARHALDLQTGGGEVLAAAADGHRPATLSATEGWPPNVALARQRLAPLGGTVVEVAEDAPLPFPAGSFDLVSSRHPVSTDWAQIARVLAPGGTYLSQQVGAGSVHELIDFMMGPQVIGAGRAPDRHRAAAVAAGLRVTELRDAWLRMEFANVAAVIVFLRKVIWTVPGFTVDGYRERLRALHEQIRTAGPFVAHSRRFLITATKPSV</sequence>
<dbReference type="EMBL" id="LLZH01000234">
    <property type="protein sequence ID" value="KUL30827.1"/>
    <property type="molecule type" value="Genomic_DNA"/>
</dbReference>
<dbReference type="CDD" id="cd02440">
    <property type="entry name" value="AdoMet_MTases"/>
    <property type="match status" value="1"/>
</dbReference>
<feature type="domain" description="Methyltransferase type 11" evidence="1">
    <location>
        <begin position="52"/>
        <end position="140"/>
    </location>
</feature>
<evidence type="ECO:0000259" key="1">
    <source>
        <dbReference type="Pfam" id="PF08241"/>
    </source>
</evidence>
<gene>
    <name evidence="2" type="ORF">ADL15_22950</name>
</gene>
<protein>
    <submittedName>
        <fullName evidence="2">Methyltransferase type 11</fullName>
    </submittedName>
</protein>
<dbReference type="GO" id="GO:0008757">
    <property type="term" value="F:S-adenosylmethionine-dependent methyltransferase activity"/>
    <property type="evidence" value="ECO:0007669"/>
    <property type="project" value="InterPro"/>
</dbReference>
<keyword evidence="2" id="KW-0808">Transferase</keyword>
<dbReference type="RefSeq" id="WP_067694791.1">
    <property type="nucleotide sequence ID" value="NZ_LLZH01000234.1"/>
</dbReference>
<dbReference type="InterPro" id="IPR029063">
    <property type="entry name" value="SAM-dependent_MTases_sf"/>
</dbReference>
<comment type="caution">
    <text evidence="2">The sequence shown here is derived from an EMBL/GenBank/DDBJ whole genome shotgun (WGS) entry which is preliminary data.</text>
</comment>
<dbReference type="Proteomes" id="UP000053244">
    <property type="component" value="Unassembled WGS sequence"/>
</dbReference>
<evidence type="ECO:0000313" key="3">
    <source>
        <dbReference type="Proteomes" id="UP000053244"/>
    </source>
</evidence>
<proteinExistence type="predicted"/>
<dbReference type="PANTHER" id="PTHR43460:SF1">
    <property type="entry name" value="METHYLTRANSFERASE TYPE 11 DOMAIN-CONTAINING PROTEIN"/>
    <property type="match status" value="1"/>
</dbReference>
<evidence type="ECO:0000313" key="2">
    <source>
        <dbReference type="EMBL" id="KUL30827.1"/>
    </source>
</evidence>
<reference evidence="2 3" key="1">
    <citation type="submission" date="2015-10" db="EMBL/GenBank/DDBJ databases">
        <authorList>
            <person name="Gilbert D.G."/>
        </authorList>
    </citation>
    <scope>NUCLEOTIDE SEQUENCE [LARGE SCALE GENOMIC DNA]</scope>
    <source>
        <strain evidence="2 3">NRRL B-16712</strain>
    </source>
</reference>